<proteinExistence type="inferred from homology"/>
<feature type="binding site" evidence="10">
    <location>
        <position position="90"/>
    </location>
    <ligand>
        <name>NAD(+)</name>
        <dbReference type="ChEBI" id="CHEBI:57540"/>
    </ligand>
</feature>
<evidence type="ECO:0000256" key="4">
    <source>
        <dbReference type="ARBA" id="ARBA00022832"/>
    </source>
</evidence>
<evidence type="ECO:0000256" key="2">
    <source>
        <dbReference type="ARBA" id="ARBA00009233"/>
    </source>
</evidence>
<dbReference type="STRING" id="29539.SAMN02745716_0795"/>
<evidence type="ECO:0000256" key="6">
    <source>
        <dbReference type="ARBA" id="ARBA00023098"/>
    </source>
</evidence>
<keyword evidence="3 8" id="KW-0444">Lipid biosynthesis</keyword>
<dbReference type="EC" id="1.3.1.9" evidence="8"/>
<dbReference type="InterPro" id="IPR002347">
    <property type="entry name" value="SDR_fam"/>
</dbReference>
<evidence type="ECO:0000313" key="11">
    <source>
        <dbReference type="EMBL" id="SEH11527.1"/>
    </source>
</evidence>
<keyword evidence="5 8" id="KW-0560">Oxidoreductase</keyword>
<accession>A0A1H6FKX3</accession>
<dbReference type="OrthoDB" id="9803628at2"/>
<dbReference type="InterPro" id="IPR014358">
    <property type="entry name" value="Enoyl-ACP_Rdtase_NADH"/>
</dbReference>
<evidence type="ECO:0000256" key="9">
    <source>
        <dbReference type="PIRSR" id="PIRSR000094-2"/>
    </source>
</evidence>
<evidence type="ECO:0000313" key="12">
    <source>
        <dbReference type="Proteomes" id="UP000222056"/>
    </source>
</evidence>
<evidence type="ECO:0000256" key="1">
    <source>
        <dbReference type="ARBA" id="ARBA00005189"/>
    </source>
</evidence>
<dbReference type="InterPro" id="IPR036291">
    <property type="entry name" value="NAD(P)-bd_dom_sf"/>
</dbReference>
<gene>
    <name evidence="11" type="ORF">SAMN02745716_0795</name>
</gene>
<dbReference type="RefSeq" id="WP_093116405.1">
    <property type="nucleotide sequence ID" value="NZ_FNWJ01000001.1"/>
</dbReference>
<keyword evidence="12" id="KW-1185">Reference proteome</keyword>
<dbReference type="Proteomes" id="UP000222056">
    <property type="component" value="Unassembled WGS sequence"/>
</dbReference>
<dbReference type="Gene3D" id="3.40.50.720">
    <property type="entry name" value="NAD(P)-binding Rossmann-like Domain"/>
    <property type="match status" value="1"/>
</dbReference>
<sequence length="269" mass="29350">MLEGKRLIITGIVNDQSIAFACAKRAQELGAEIVATARPQDRELCEEAVKQLPSEPEVIDLDVTDLSHFDRLIEHLRAKWGQVDGALHAVAFAPRETLAGDFLDVRPERVNLAFNTSSFSYMSLGRVLRELCPPEGGSLVGLDFDAAVTWPIYNWMGVCKAALESINRYLAFHLGERLIRSNLIAAGPLETRAGKGIPGFEILTEAWAERAPLPWDPKDPYPVADAACFLFSDFSRAITGEILHVDAGFNFVAAGRKRAAQGAAQTGTS</sequence>
<dbReference type="GO" id="GO:0006633">
    <property type="term" value="P:fatty acid biosynthetic process"/>
    <property type="evidence" value="ECO:0007669"/>
    <property type="project" value="UniProtKB-KW"/>
</dbReference>
<dbReference type="AlphaFoldDB" id="A0A1H6FKX3"/>
<keyword evidence="7 8" id="KW-0275">Fatty acid biosynthesis</keyword>
<evidence type="ECO:0000256" key="8">
    <source>
        <dbReference type="PIRNR" id="PIRNR000094"/>
    </source>
</evidence>
<feature type="binding site" evidence="10">
    <location>
        <position position="11"/>
    </location>
    <ligand>
        <name>NAD(+)</name>
        <dbReference type="ChEBI" id="CHEBI:57540"/>
    </ligand>
</feature>
<dbReference type="SUPFAM" id="SSF51735">
    <property type="entry name" value="NAD(P)-binding Rossmann-fold domains"/>
    <property type="match status" value="1"/>
</dbReference>
<dbReference type="EMBL" id="FNWJ01000001">
    <property type="protein sequence ID" value="SEH11527.1"/>
    <property type="molecule type" value="Genomic_DNA"/>
</dbReference>
<comment type="catalytic activity">
    <reaction evidence="8">
        <text>a 2,3-saturated acyl-[ACP] + NAD(+) = a (2E)-enoyl-[ACP] + NADH + H(+)</text>
        <dbReference type="Rhea" id="RHEA:10240"/>
        <dbReference type="Rhea" id="RHEA-COMP:9925"/>
        <dbReference type="Rhea" id="RHEA-COMP:9926"/>
        <dbReference type="ChEBI" id="CHEBI:15378"/>
        <dbReference type="ChEBI" id="CHEBI:57540"/>
        <dbReference type="ChEBI" id="CHEBI:57945"/>
        <dbReference type="ChEBI" id="CHEBI:78784"/>
        <dbReference type="ChEBI" id="CHEBI:78785"/>
        <dbReference type="EC" id="1.3.1.9"/>
    </reaction>
</comment>
<dbReference type="PANTHER" id="PTHR43159">
    <property type="entry name" value="ENOYL-[ACYL-CARRIER-PROTEIN] REDUCTASE"/>
    <property type="match status" value="1"/>
</dbReference>
<evidence type="ECO:0000256" key="3">
    <source>
        <dbReference type="ARBA" id="ARBA00022516"/>
    </source>
</evidence>
<dbReference type="NCBIfam" id="NF005908">
    <property type="entry name" value="PRK07889.1"/>
    <property type="match status" value="1"/>
</dbReference>
<feature type="binding site" evidence="10">
    <location>
        <begin position="62"/>
        <end position="63"/>
    </location>
    <ligand>
        <name>NAD(+)</name>
        <dbReference type="ChEBI" id="CHEBI:57540"/>
    </ligand>
</feature>
<dbReference type="UniPathway" id="UPA00915"/>
<evidence type="ECO:0000256" key="7">
    <source>
        <dbReference type="ARBA" id="ARBA00023160"/>
    </source>
</evidence>
<comment type="similarity">
    <text evidence="2 8">Belongs to the short-chain dehydrogenases/reductases (SDR) family. FabI subfamily.</text>
</comment>
<dbReference type="PANTHER" id="PTHR43159:SF2">
    <property type="entry name" value="ENOYL-[ACYL-CARRIER-PROTEIN] REDUCTASE [NADH], CHLOROPLASTIC"/>
    <property type="match status" value="1"/>
</dbReference>
<evidence type="ECO:0000256" key="10">
    <source>
        <dbReference type="PIRSR" id="PIRSR000094-3"/>
    </source>
</evidence>
<name>A0A1H6FKX3_THEAL</name>
<keyword evidence="8 10" id="KW-0520">NAD</keyword>
<evidence type="ECO:0000256" key="5">
    <source>
        <dbReference type="ARBA" id="ARBA00023002"/>
    </source>
</evidence>
<protein>
    <recommendedName>
        <fullName evidence="8">Enoyl-[acyl-carrier-protein] reductase [NADH]</fullName>
        <ecNumber evidence="8">1.3.1.9</ecNumber>
    </recommendedName>
</protein>
<comment type="pathway">
    <text evidence="1">Lipid metabolism.</text>
</comment>
<dbReference type="Pfam" id="PF13561">
    <property type="entry name" value="adh_short_C2"/>
    <property type="match status" value="1"/>
</dbReference>
<feature type="binding site" evidence="10">
    <location>
        <begin position="17"/>
        <end position="18"/>
    </location>
    <ligand>
        <name>NAD(+)</name>
        <dbReference type="ChEBI" id="CHEBI:57540"/>
    </ligand>
</feature>
<dbReference type="GO" id="GO:0004318">
    <property type="term" value="F:enoyl-[acyl-carrier-protein] reductase (NADH) activity"/>
    <property type="evidence" value="ECO:0007669"/>
    <property type="project" value="UniProtKB-EC"/>
</dbReference>
<feature type="binding site" evidence="9">
    <location>
        <position position="93"/>
    </location>
    <ligand>
        <name>substrate</name>
    </ligand>
</feature>
<keyword evidence="4" id="KW-0276">Fatty acid metabolism</keyword>
<feature type="binding site" evidence="10">
    <location>
        <position position="160"/>
    </location>
    <ligand>
        <name>NAD(+)</name>
        <dbReference type="ChEBI" id="CHEBI:57540"/>
    </ligand>
</feature>
<organism evidence="11 12">
    <name type="scientific">Thermoleophilum album</name>
    <dbReference type="NCBI Taxonomy" id="29539"/>
    <lineage>
        <taxon>Bacteria</taxon>
        <taxon>Bacillati</taxon>
        <taxon>Actinomycetota</taxon>
        <taxon>Thermoleophilia</taxon>
        <taxon>Thermoleophilales</taxon>
        <taxon>Thermoleophilaceae</taxon>
        <taxon>Thermoleophilum</taxon>
    </lineage>
</organism>
<keyword evidence="6" id="KW-0443">Lipid metabolism</keyword>
<reference evidence="12" key="1">
    <citation type="submission" date="2016-10" db="EMBL/GenBank/DDBJ databases">
        <authorList>
            <person name="Varghese N."/>
            <person name="Submissions S."/>
        </authorList>
    </citation>
    <scope>NUCLEOTIDE SEQUENCE [LARGE SCALE GENOMIC DNA]</scope>
    <source>
        <strain evidence="12">ATCC 35263</strain>
    </source>
</reference>
<dbReference type="PIRSF" id="PIRSF000094">
    <property type="entry name" value="Enoyl-ACP_rdct"/>
    <property type="match status" value="1"/>
</dbReference>